<dbReference type="AlphaFoldDB" id="A0A941E3V4"/>
<keyword evidence="9 10" id="KW-0472">Membrane</keyword>
<keyword evidence="5 10" id="KW-0812">Transmembrane</keyword>
<evidence type="ECO:0000259" key="11">
    <source>
        <dbReference type="PROSITE" id="PS51201"/>
    </source>
</evidence>
<dbReference type="Gene3D" id="3.40.50.720">
    <property type="entry name" value="NAD(P)-binding Rossmann-like Domain"/>
    <property type="match status" value="1"/>
</dbReference>
<evidence type="ECO:0000256" key="7">
    <source>
        <dbReference type="ARBA" id="ARBA00022989"/>
    </source>
</evidence>
<evidence type="ECO:0000256" key="4">
    <source>
        <dbReference type="ARBA" id="ARBA00022538"/>
    </source>
</evidence>
<keyword evidence="4" id="KW-0633">Potassium transport</keyword>
<feature type="transmembrane region" description="Helical" evidence="10">
    <location>
        <begin position="235"/>
        <end position="264"/>
    </location>
</feature>
<keyword evidence="7 10" id="KW-1133">Transmembrane helix</keyword>
<organism evidence="12 13">
    <name type="scientific">Undibacterium fentianense</name>
    <dbReference type="NCBI Taxonomy" id="2828728"/>
    <lineage>
        <taxon>Bacteria</taxon>
        <taxon>Pseudomonadati</taxon>
        <taxon>Pseudomonadota</taxon>
        <taxon>Betaproteobacteria</taxon>
        <taxon>Burkholderiales</taxon>
        <taxon>Oxalobacteraceae</taxon>
        <taxon>Undibacterium</taxon>
    </lineage>
</organism>
<feature type="transmembrane region" description="Helical" evidence="10">
    <location>
        <begin position="34"/>
        <end position="51"/>
    </location>
</feature>
<dbReference type="GO" id="GO:1902600">
    <property type="term" value="P:proton transmembrane transport"/>
    <property type="evidence" value="ECO:0007669"/>
    <property type="project" value="InterPro"/>
</dbReference>
<dbReference type="RefSeq" id="WP_212676128.1">
    <property type="nucleotide sequence ID" value="NZ_JAGSPJ010000005.1"/>
</dbReference>
<evidence type="ECO:0000256" key="6">
    <source>
        <dbReference type="ARBA" id="ARBA00022958"/>
    </source>
</evidence>
<name>A0A941E3V4_9BURK</name>
<dbReference type="GO" id="GO:0006813">
    <property type="term" value="P:potassium ion transport"/>
    <property type="evidence" value="ECO:0007669"/>
    <property type="project" value="UniProtKB-KW"/>
</dbReference>
<feature type="transmembrane region" description="Helical" evidence="10">
    <location>
        <begin position="6"/>
        <end position="27"/>
    </location>
</feature>
<evidence type="ECO:0000313" key="12">
    <source>
        <dbReference type="EMBL" id="MBR7801021.1"/>
    </source>
</evidence>
<feature type="transmembrane region" description="Helical" evidence="10">
    <location>
        <begin position="309"/>
        <end position="331"/>
    </location>
</feature>
<evidence type="ECO:0000256" key="1">
    <source>
        <dbReference type="ARBA" id="ARBA00004127"/>
    </source>
</evidence>
<evidence type="ECO:0000256" key="3">
    <source>
        <dbReference type="ARBA" id="ARBA00022449"/>
    </source>
</evidence>
<dbReference type="EMBL" id="JAGSPJ010000005">
    <property type="protein sequence ID" value="MBR7801021.1"/>
    <property type="molecule type" value="Genomic_DNA"/>
</dbReference>
<dbReference type="PANTHER" id="PTHR46157:SF4">
    <property type="entry name" value="K(+) EFFLUX ANTIPORTER 3, CHLOROPLASTIC"/>
    <property type="match status" value="1"/>
</dbReference>
<evidence type="ECO:0000256" key="2">
    <source>
        <dbReference type="ARBA" id="ARBA00022448"/>
    </source>
</evidence>
<keyword evidence="8" id="KW-0406">Ion transport</keyword>
<feature type="transmembrane region" description="Helical" evidence="10">
    <location>
        <begin position="130"/>
        <end position="151"/>
    </location>
</feature>
<dbReference type="Pfam" id="PF00999">
    <property type="entry name" value="Na_H_Exchanger"/>
    <property type="match status" value="1"/>
</dbReference>
<keyword evidence="2" id="KW-0813">Transport</keyword>
<proteinExistence type="predicted"/>
<feature type="domain" description="RCK N-terminal" evidence="11">
    <location>
        <begin position="421"/>
        <end position="538"/>
    </location>
</feature>
<gene>
    <name evidence="12" type="ORF">KDM90_13510</name>
</gene>
<dbReference type="Pfam" id="PF02254">
    <property type="entry name" value="TrkA_N"/>
    <property type="match status" value="1"/>
</dbReference>
<sequence length="577" mass="63006">MESQETLPFLRETILFLTLAGILIPLLQRYRINQVLGFLCVGLLFGPHGLAQFDEHIPWLRHIAFHGDEEMHSLAELGVMFLMFLIGLELSVERLWNLRRWVFLGGGAQLLLSAVCIAIGAYVFGNSTKVSILLGLVLSLSSTAMVMQFLTQQRQLPSPLGQASFSILMMQDFAVVPLLILVDLLASNGDMNMSVVVALTLLKSAGAVLAIFFVGRRVLGPVFCYFAKHRQPEVFMALTLLVTLGISALTAAAGLSLALGAFLAGLLLAETEYRHEVEVTIDPFKGLLMGLFFMSVGMGIDLSALMRNFVWITFAVLGLFFIKAGVVTLIMRKGGLNWGKALEGGTLLGQGGEFAFVIIGVATTNQIFSKDLSQFMLLVVSLSLLLTPAFAKFGQLVGERIDKYLQKNSPPIIESVPTELSAHIVIAGFGRVGQLLAQVFEQQGVAYIAIEHDAHAVAQLRKKGKHVFYGNAARPDLLRKMHMQHATAFVVTMDQPNAAMHAVKAARSEYPNLLIYARSRDEIHARELHEAGASAVVPETLEAGLQLSFFALSALHVPDQQITAILDQEREARVAGQ</sequence>
<feature type="transmembrane region" description="Helical" evidence="10">
    <location>
        <begin position="163"/>
        <end position="182"/>
    </location>
</feature>
<keyword evidence="3" id="KW-0050">Antiport</keyword>
<evidence type="ECO:0000256" key="8">
    <source>
        <dbReference type="ARBA" id="ARBA00023065"/>
    </source>
</evidence>
<feature type="transmembrane region" description="Helical" evidence="10">
    <location>
        <begin position="351"/>
        <end position="368"/>
    </location>
</feature>
<dbReference type="FunFam" id="3.40.50.720:FF:000036">
    <property type="entry name" value="Glutathione-regulated potassium-efflux system protein KefB"/>
    <property type="match status" value="1"/>
</dbReference>
<evidence type="ECO:0000256" key="9">
    <source>
        <dbReference type="ARBA" id="ARBA00023136"/>
    </source>
</evidence>
<dbReference type="PANTHER" id="PTHR46157">
    <property type="entry name" value="K(+) EFFLUX ANTIPORTER 3, CHLOROPLASTIC"/>
    <property type="match status" value="1"/>
</dbReference>
<dbReference type="Proteomes" id="UP000678545">
    <property type="component" value="Unassembled WGS sequence"/>
</dbReference>
<dbReference type="SUPFAM" id="SSF51735">
    <property type="entry name" value="NAD(P)-binding Rossmann-fold domains"/>
    <property type="match status" value="1"/>
</dbReference>
<feature type="transmembrane region" description="Helical" evidence="10">
    <location>
        <begin position="71"/>
        <end position="90"/>
    </location>
</feature>
<comment type="caution">
    <text evidence="12">The sequence shown here is derived from an EMBL/GenBank/DDBJ whole genome shotgun (WGS) entry which is preliminary data.</text>
</comment>
<feature type="transmembrane region" description="Helical" evidence="10">
    <location>
        <begin position="375"/>
        <end position="394"/>
    </location>
</feature>
<dbReference type="GO" id="GO:0015297">
    <property type="term" value="F:antiporter activity"/>
    <property type="evidence" value="ECO:0007669"/>
    <property type="project" value="UniProtKB-KW"/>
</dbReference>
<dbReference type="PROSITE" id="PS51201">
    <property type="entry name" value="RCK_N"/>
    <property type="match status" value="1"/>
</dbReference>
<evidence type="ECO:0000256" key="5">
    <source>
        <dbReference type="ARBA" id="ARBA00022692"/>
    </source>
</evidence>
<keyword evidence="6" id="KW-0630">Potassium</keyword>
<protein>
    <submittedName>
        <fullName evidence="12">Cation:proton antiporter</fullName>
    </submittedName>
</protein>
<dbReference type="GO" id="GO:0005886">
    <property type="term" value="C:plasma membrane"/>
    <property type="evidence" value="ECO:0007669"/>
    <property type="project" value="TreeGrafter"/>
</dbReference>
<keyword evidence="13" id="KW-1185">Reference proteome</keyword>
<evidence type="ECO:0000313" key="13">
    <source>
        <dbReference type="Proteomes" id="UP000678545"/>
    </source>
</evidence>
<accession>A0A941E3V4</accession>
<feature type="transmembrane region" description="Helical" evidence="10">
    <location>
        <begin position="194"/>
        <end position="214"/>
    </location>
</feature>
<dbReference type="InterPro" id="IPR003148">
    <property type="entry name" value="RCK_N"/>
</dbReference>
<dbReference type="InterPro" id="IPR038770">
    <property type="entry name" value="Na+/solute_symporter_sf"/>
</dbReference>
<feature type="transmembrane region" description="Helical" evidence="10">
    <location>
        <begin position="284"/>
        <end position="302"/>
    </location>
</feature>
<dbReference type="InterPro" id="IPR006153">
    <property type="entry name" value="Cation/H_exchanger_TM"/>
</dbReference>
<dbReference type="InterPro" id="IPR036291">
    <property type="entry name" value="NAD(P)-bd_dom_sf"/>
</dbReference>
<comment type="subcellular location">
    <subcellularLocation>
        <location evidence="1">Endomembrane system</location>
        <topology evidence="1">Multi-pass membrane protein</topology>
    </subcellularLocation>
</comment>
<evidence type="ECO:0000256" key="10">
    <source>
        <dbReference type="SAM" id="Phobius"/>
    </source>
</evidence>
<dbReference type="Gene3D" id="1.20.1530.20">
    <property type="match status" value="1"/>
</dbReference>
<reference evidence="12" key="1">
    <citation type="submission" date="2021-04" db="EMBL/GenBank/DDBJ databases">
        <title>novel species isolated from subtropical streams in China.</title>
        <authorList>
            <person name="Lu H."/>
        </authorList>
    </citation>
    <scope>NUCLEOTIDE SEQUENCE</scope>
    <source>
        <strain evidence="12">FT137W</strain>
    </source>
</reference>
<feature type="transmembrane region" description="Helical" evidence="10">
    <location>
        <begin position="102"/>
        <end position="124"/>
    </location>
</feature>
<dbReference type="GO" id="GO:0012505">
    <property type="term" value="C:endomembrane system"/>
    <property type="evidence" value="ECO:0007669"/>
    <property type="project" value="UniProtKB-SubCell"/>
</dbReference>